<accession>A0A151J782</accession>
<protein>
    <recommendedName>
        <fullName evidence="3">Envelope fusion protein</fullName>
    </recommendedName>
</protein>
<dbReference type="AlphaFoldDB" id="A0A151J782"/>
<gene>
    <name evidence="1" type="ORF">ALC57_08257</name>
</gene>
<evidence type="ECO:0000313" key="2">
    <source>
        <dbReference type="Proteomes" id="UP000078492"/>
    </source>
</evidence>
<proteinExistence type="predicted"/>
<name>A0A151J782_9HYME</name>
<keyword evidence="2" id="KW-1185">Reference proteome</keyword>
<dbReference type="Proteomes" id="UP000078492">
    <property type="component" value="Unassembled WGS sequence"/>
</dbReference>
<dbReference type="EMBL" id="KQ979712">
    <property type="protein sequence ID" value="KYN19411.1"/>
    <property type="molecule type" value="Genomic_DNA"/>
</dbReference>
<sequence length="412" mass="47467">MLENGFKQANQLITKITSTFQQPKIQKRGLIDGIGTIAKTLYGTMDANEEKLINEQLTILDDKQQATQHAVKNQIKILQTTIAHTENAETTIQTNEYILANTTKKLRRQLLENEKKIDVHEHFIVINAILNDLTRDAQDILEYLVFIRAGILNPRLTPVNIIYITENLRDTSLQLSEELRFPFKIRNDEWPIIEKTATINAYCDTKNIFTILQFPLISLPKYELLNVIPLPVKRNKNVFVHLKISNPFIAVNIEGHSYLIITENNLQKCKTIDSEYLCNGNFAIRRANVDPTCEIEIYLENNDYNKNCEIKNTVLNNTLWIPLNNPHSWLYTTTKKEEIFIQCKDHGKIKRTIENTGKITTQKGCKVITPDATLQSPKTLHETVIESFLPEYNRSIIEDKANFKINSNMDGK</sequence>
<dbReference type="InterPro" id="IPR022048">
    <property type="entry name" value="Envelope_fusion-like"/>
</dbReference>
<reference evidence="1 2" key="1">
    <citation type="submission" date="2015-09" db="EMBL/GenBank/DDBJ databases">
        <title>Trachymyrmex cornetzi WGS genome.</title>
        <authorList>
            <person name="Nygaard S."/>
            <person name="Hu H."/>
            <person name="Boomsma J."/>
            <person name="Zhang G."/>
        </authorList>
    </citation>
    <scope>NUCLEOTIDE SEQUENCE [LARGE SCALE GENOMIC DNA]</scope>
    <source>
        <strain evidence="1">Tcor2-1</strain>
        <tissue evidence="1">Whole body</tissue>
    </source>
</reference>
<dbReference type="STRING" id="471704.A0A151J782"/>
<organism evidence="1 2">
    <name type="scientific">Trachymyrmex cornetzi</name>
    <dbReference type="NCBI Taxonomy" id="471704"/>
    <lineage>
        <taxon>Eukaryota</taxon>
        <taxon>Metazoa</taxon>
        <taxon>Ecdysozoa</taxon>
        <taxon>Arthropoda</taxon>
        <taxon>Hexapoda</taxon>
        <taxon>Insecta</taxon>
        <taxon>Pterygota</taxon>
        <taxon>Neoptera</taxon>
        <taxon>Endopterygota</taxon>
        <taxon>Hymenoptera</taxon>
        <taxon>Apocrita</taxon>
        <taxon>Aculeata</taxon>
        <taxon>Formicoidea</taxon>
        <taxon>Formicidae</taxon>
        <taxon>Myrmicinae</taxon>
        <taxon>Trachymyrmex</taxon>
    </lineage>
</organism>
<evidence type="ECO:0000313" key="1">
    <source>
        <dbReference type="EMBL" id="KYN19411.1"/>
    </source>
</evidence>
<dbReference type="Pfam" id="PF12259">
    <property type="entry name" value="Baculo_F"/>
    <property type="match status" value="1"/>
</dbReference>
<evidence type="ECO:0008006" key="3">
    <source>
        <dbReference type="Google" id="ProtNLM"/>
    </source>
</evidence>